<gene>
    <name evidence="1" type="ORF">KDK92_04710</name>
</gene>
<evidence type="ECO:0000313" key="1">
    <source>
        <dbReference type="EMBL" id="MCM1989033.1"/>
    </source>
</evidence>
<protein>
    <submittedName>
        <fullName evidence="1">Uncharacterized protein</fullName>
    </submittedName>
</protein>
<evidence type="ECO:0000313" key="2">
    <source>
        <dbReference type="Proteomes" id="UP001056429"/>
    </source>
</evidence>
<dbReference type="Proteomes" id="UP001056429">
    <property type="component" value="Unassembled WGS sequence"/>
</dbReference>
<reference evidence="1" key="2">
    <citation type="submission" date="2021-04" db="EMBL/GenBank/DDBJ databases">
        <authorList>
            <person name="Dong X."/>
        </authorList>
    </citation>
    <scope>NUCLEOTIDE SEQUENCE</scope>
    <source>
        <strain evidence="1">ZWT</strain>
    </source>
</reference>
<dbReference type="EMBL" id="JAGSOJ010000001">
    <property type="protein sequence ID" value="MCM1989033.1"/>
    <property type="molecule type" value="Genomic_DNA"/>
</dbReference>
<dbReference type="InterPro" id="IPR027417">
    <property type="entry name" value="P-loop_NTPase"/>
</dbReference>
<name>A0A9J6NYQ2_9CLOT</name>
<dbReference type="RefSeq" id="WP_250857899.1">
    <property type="nucleotide sequence ID" value="NZ_JAGSOJ010000001.1"/>
</dbReference>
<keyword evidence="2" id="KW-1185">Reference proteome</keyword>
<proteinExistence type="predicted"/>
<dbReference type="Gene3D" id="3.40.50.300">
    <property type="entry name" value="P-loop containing nucleotide triphosphate hydrolases"/>
    <property type="match status" value="1"/>
</dbReference>
<reference evidence="1" key="1">
    <citation type="journal article" date="2021" name="mSystems">
        <title>Bacteria and Archaea Synergistically Convert Glycine Betaine to Biogenic Methane in the Formosa Cold Seep of the South China Sea.</title>
        <authorList>
            <person name="Li L."/>
            <person name="Zhang W."/>
            <person name="Zhang S."/>
            <person name="Song L."/>
            <person name="Sun Q."/>
            <person name="Zhang H."/>
            <person name="Xiang H."/>
            <person name="Dong X."/>
        </authorList>
    </citation>
    <scope>NUCLEOTIDE SEQUENCE</scope>
    <source>
        <strain evidence="1">ZWT</strain>
    </source>
</reference>
<sequence>MLEGMKIYWIGGSPCCGKSTISEMLVKEFGFEMYKCDDYLERYIQLGVENGVEIMKKVKSMNLDETWFRDIEEQVEDEFKFYREALKIIVADLEKNYKGKSVLVEGAVILPEFIKNNGIDNSNYICMVPTKEFQIDNYSKREWVKYYLDGCSDTKKAFENWMKRDVEYAKIVKENAKDYGMNVIVVDGSKSIEDNYLRVKKLFGLV</sequence>
<dbReference type="SUPFAM" id="SSF52540">
    <property type="entry name" value="P-loop containing nucleoside triphosphate hydrolases"/>
    <property type="match status" value="1"/>
</dbReference>
<organism evidence="1 2">
    <name type="scientific">Oceanirhabdus seepicola</name>
    <dbReference type="NCBI Taxonomy" id="2828781"/>
    <lineage>
        <taxon>Bacteria</taxon>
        <taxon>Bacillati</taxon>
        <taxon>Bacillota</taxon>
        <taxon>Clostridia</taxon>
        <taxon>Eubacteriales</taxon>
        <taxon>Clostridiaceae</taxon>
        <taxon>Oceanirhabdus</taxon>
    </lineage>
</organism>
<accession>A0A9J6NYQ2</accession>
<dbReference type="AlphaFoldDB" id="A0A9J6NYQ2"/>
<comment type="caution">
    <text evidence="1">The sequence shown here is derived from an EMBL/GenBank/DDBJ whole genome shotgun (WGS) entry which is preliminary data.</text>
</comment>